<organism evidence="1 2">
    <name type="scientific">Nannocystis punicea</name>
    <dbReference type="NCBI Taxonomy" id="2995304"/>
    <lineage>
        <taxon>Bacteria</taxon>
        <taxon>Pseudomonadati</taxon>
        <taxon>Myxococcota</taxon>
        <taxon>Polyangia</taxon>
        <taxon>Nannocystales</taxon>
        <taxon>Nannocystaceae</taxon>
        <taxon>Nannocystis</taxon>
    </lineage>
</organism>
<accession>A0ABY7HAN6</accession>
<reference evidence="1" key="1">
    <citation type="submission" date="2022-11" db="EMBL/GenBank/DDBJ databases">
        <title>Minimal conservation of predation-associated metabolite biosynthetic gene clusters underscores biosynthetic potential of Myxococcota including descriptions for ten novel species: Archangium lansinium sp. nov., Myxococcus landrumus sp. nov., Nannocystis bai.</title>
        <authorList>
            <person name="Ahearne A."/>
            <person name="Stevens C."/>
            <person name="Dowd S."/>
        </authorList>
    </citation>
    <scope>NUCLEOTIDE SEQUENCE</scope>
    <source>
        <strain evidence="1">Fl3</strain>
    </source>
</reference>
<sequence>MGLFDRLFGARQDSAANRPQLPANAAMLANDLVVAALIGPPGHPVEGIIASAARGEITPVLLDASLYWAVSTAEPGDVVQLPRFAELLRYAVILASERDAEATGFAPAGEDAKRHWRDVVFGRQEDADEDPGEQR</sequence>
<evidence type="ECO:0000313" key="1">
    <source>
        <dbReference type="EMBL" id="WAS96344.1"/>
    </source>
</evidence>
<evidence type="ECO:0000313" key="2">
    <source>
        <dbReference type="Proteomes" id="UP001164459"/>
    </source>
</evidence>
<gene>
    <name evidence="1" type="ORF">O0S08_09305</name>
</gene>
<dbReference type="EMBL" id="CP114040">
    <property type="protein sequence ID" value="WAS96344.1"/>
    <property type="molecule type" value="Genomic_DNA"/>
</dbReference>
<protein>
    <submittedName>
        <fullName evidence="1">Uncharacterized protein</fullName>
    </submittedName>
</protein>
<keyword evidence="2" id="KW-1185">Reference proteome</keyword>
<dbReference type="Proteomes" id="UP001164459">
    <property type="component" value="Chromosome"/>
</dbReference>
<dbReference type="RefSeq" id="WP_269038684.1">
    <property type="nucleotide sequence ID" value="NZ_CP114040.1"/>
</dbReference>
<proteinExistence type="predicted"/>
<name>A0ABY7HAN6_9BACT</name>